<dbReference type="OrthoDB" id="9781996at2"/>
<protein>
    <recommendedName>
        <fullName evidence="4">ABC-2 type transport system permease protein</fullName>
    </recommendedName>
</protein>
<evidence type="ECO:0000313" key="3">
    <source>
        <dbReference type="Proteomes" id="UP000184301"/>
    </source>
</evidence>
<keyword evidence="1" id="KW-0812">Transmembrane</keyword>
<evidence type="ECO:0008006" key="4">
    <source>
        <dbReference type="Google" id="ProtNLM"/>
    </source>
</evidence>
<gene>
    <name evidence="2" type="ORF">SAMN02745243_03648</name>
</gene>
<dbReference type="STRING" id="1121950.SAMN02745243_03648"/>
<dbReference type="CDD" id="cd21809">
    <property type="entry name" value="ABC-2_lan_permease-like"/>
    <property type="match status" value="1"/>
</dbReference>
<dbReference type="Pfam" id="PF12730">
    <property type="entry name" value="ABC2_membrane_4"/>
    <property type="match status" value="1"/>
</dbReference>
<feature type="transmembrane region" description="Helical" evidence="1">
    <location>
        <begin position="166"/>
        <end position="196"/>
    </location>
</feature>
<dbReference type="AlphaFoldDB" id="A0A1M6UZK6"/>
<dbReference type="Proteomes" id="UP000184301">
    <property type="component" value="Unassembled WGS sequence"/>
</dbReference>
<name>A0A1M6UZK6_9FIRM</name>
<keyword evidence="1" id="KW-0472">Membrane</keyword>
<sequence>MLLSCIKNENRKLHHSVIWLACVFIPIIPAIMGTGNYWMNLEILHDGWYSLWTQFSLFYSLFFFPPMIGLYAAYLWRLEHFNHNWNTLMTMPVPEIDICLSKLFVLCKVAVITQIWMLILFFLCGKYIGLPGGIPIDMIFWSLRGTLAAFAIGSCQLFLSMVIRSFAIPIGIALGGGVIGMLLTAVNSSYGFFWPYSLMFMGMNANKSQNVLSGTMAVYLISNVFFFVLFLGIVLFILKKKDCK</sequence>
<evidence type="ECO:0000313" key="2">
    <source>
        <dbReference type="EMBL" id="SHK74697.1"/>
    </source>
</evidence>
<dbReference type="EMBL" id="FQZY01000081">
    <property type="protein sequence ID" value="SHK74697.1"/>
    <property type="molecule type" value="Genomic_DNA"/>
</dbReference>
<feature type="transmembrane region" description="Helical" evidence="1">
    <location>
        <begin position="58"/>
        <end position="78"/>
    </location>
</feature>
<dbReference type="RefSeq" id="WP_073112949.1">
    <property type="nucleotide sequence ID" value="NZ_FQZY01000081.1"/>
</dbReference>
<feature type="transmembrane region" description="Helical" evidence="1">
    <location>
        <begin position="17"/>
        <end position="38"/>
    </location>
</feature>
<feature type="transmembrane region" description="Helical" evidence="1">
    <location>
        <begin position="138"/>
        <end position="159"/>
    </location>
</feature>
<accession>A0A1M6UZK6</accession>
<keyword evidence="3" id="KW-1185">Reference proteome</keyword>
<organism evidence="2 3">
    <name type="scientific">Hespellia stercorisuis DSM 15480</name>
    <dbReference type="NCBI Taxonomy" id="1121950"/>
    <lineage>
        <taxon>Bacteria</taxon>
        <taxon>Bacillati</taxon>
        <taxon>Bacillota</taxon>
        <taxon>Clostridia</taxon>
        <taxon>Lachnospirales</taxon>
        <taxon>Lachnospiraceae</taxon>
        <taxon>Hespellia</taxon>
    </lineage>
</organism>
<evidence type="ECO:0000256" key="1">
    <source>
        <dbReference type="SAM" id="Phobius"/>
    </source>
</evidence>
<feature type="transmembrane region" description="Helical" evidence="1">
    <location>
        <begin position="99"/>
        <end position="123"/>
    </location>
</feature>
<feature type="transmembrane region" description="Helical" evidence="1">
    <location>
        <begin position="216"/>
        <end position="238"/>
    </location>
</feature>
<reference evidence="2 3" key="1">
    <citation type="submission" date="2016-11" db="EMBL/GenBank/DDBJ databases">
        <authorList>
            <person name="Jaros S."/>
            <person name="Januszkiewicz K."/>
            <person name="Wedrychowicz H."/>
        </authorList>
    </citation>
    <scope>NUCLEOTIDE SEQUENCE [LARGE SCALE GENOMIC DNA]</scope>
    <source>
        <strain evidence="2 3">DSM 15480</strain>
    </source>
</reference>
<keyword evidence="1" id="KW-1133">Transmembrane helix</keyword>
<proteinExistence type="predicted"/>